<dbReference type="RefSeq" id="WP_169075867.1">
    <property type="nucleotide sequence ID" value="NZ_JABBXH010000004.1"/>
</dbReference>
<dbReference type="Proteomes" id="UP000568664">
    <property type="component" value="Unassembled WGS sequence"/>
</dbReference>
<gene>
    <name evidence="2" type="ORF">HII17_13335</name>
</gene>
<proteinExistence type="predicted"/>
<accession>A0A7Y0LE48</accession>
<protein>
    <submittedName>
        <fullName evidence="2">Uncharacterized protein</fullName>
    </submittedName>
</protein>
<keyword evidence="3" id="KW-1185">Reference proteome</keyword>
<evidence type="ECO:0000256" key="1">
    <source>
        <dbReference type="SAM" id="Phobius"/>
    </source>
</evidence>
<keyword evidence="1" id="KW-1133">Transmembrane helix</keyword>
<organism evidence="2 3">
    <name type="scientific">Thalassotalea algicola</name>
    <dbReference type="NCBI Taxonomy" id="2716224"/>
    <lineage>
        <taxon>Bacteria</taxon>
        <taxon>Pseudomonadati</taxon>
        <taxon>Pseudomonadota</taxon>
        <taxon>Gammaproteobacteria</taxon>
        <taxon>Alteromonadales</taxon>
        <taxon>Colwelliaceae</taxon>
        <taxon>Thalassotalea</taxon>
    </lineage>
</organism>
<name>A0A7Y0LE48_9GAMM</name>
<feature type="transmembrane region" description="Helical" evidence="1">
    <location>
        <begin position="7"/>
        <end position="27"/>
    </location>
</feature>
<keyword evidence="1" id="KW-0472">Membrane</keyword>
<evidence type="ECO:0000313" key="2">
    <source>
        <dbReference type="EMBL" id="NMP32543.1"/>
    </source>
</evidence>
<reference evidence="2 3" key="1">
    <citation type="submission" date="2020-04" db="EMBL/GenBank/DDBJ databases">
        <title>Thalassotalea sp. M1531, isolated from the surface of marine red alga.</title>
        <authorList>
            <person name="Pang L."/>
            <person name="Lu D.-C."/>
        </authorList>
    </citation>
    <scope>NUCLEOTIDE SEQUENCE [LARGE SCALE GENOMIC DNA]</scope>
    <source>
        <strain evidence="2 3">M1531</strain>
    </source>
</reference>
<dbReference type="EMBL" id="JABBXH010000004">
    <property type="protein sequence ID" value="NMP32543.1"/>
    <property type="molecule type" value="Genomic_DNA"/>
</dbReference>
<evidence type="ECO:0000313" key="3">
    <source>
        <dbReference type="Proteomes" id="UP000568664"/>
    </source>
</evidence>
<comment type="caution">
    <text evidence="2">The sequence shown here is derived from an EMBL/GenBank/DDBJ whole genome shotgun (WGS) entry which is preliminary data.</text>
</comment>
<dbReference type="AlphaFoldDB" id="A0A7Y0LE48"/>
<sequence length="440" mass="49218">MKSLLKLLSLLLATFIVAVFILVYMLVDGQPLTIQQHQVSPAHADNSKRLAKRLYRTLQQPNQQSKIVLTQNEIDGLGAIMHRALPQATLDVTLSEHGTVLLASIELPKPLSGQFINITATLLPSNSGIELSKVKVGEIVLSGETSLGIVRFLVDKYVGNGATDKLLSTITSVSMSPSQLVVSLNIDSSLLDKDNDGSLFNKLRDELALFGDKKLIKYYYSELLSFAGRAPNNMPLHHFIRHLFHRTIVDNQTRQPTSYVEQNKALLVALTLYFGHDRLTMLVGDIEPLNRQQKRLQYIHRRNVRLAGRNDLQQHFIYSIALQLLSNVQASDALGEFKELLDTNKGGSGFSFADLMADRAGTRLAMIATYSEQQAKDIQILLASIDDKTLLPTIENLAEGINESEFNRQFEGVGSKSYQQMLGLIDDRLKTLPLYQFNWR</sequence>
<keyword evidence="1" id="KW-0812">Transmembrane</keyword>